<dbReference type="InterPro" id="IPR003018">
    <property type="entry name" value="GAF"/>
</dbReference>
<dbReference type="RefSeq" id="WP_139679169.1">
    <property type="nucleotide sequence ID" value="NZ_VDMN01000009.1"/>
</dbReference>
<evidence type="ECO:0000313" key="9">
    <source>
        <dbReference type="Proteomes" id="UP000311605"/>
    </source>
</evidence>
<comment type="catalytic activity">
    <reaction evidence="1">
        <text>ATP + protein L-histidine = ADP + protein N-phospho-L-histidine.</text>
        <dbReference type="EC" id="2.7.13.3"/>
    </reaction>
</comment>
<dbReference type="AlphaFoldDB" id="A0A5C4XAF7"/>
<dbReference type="InterPro" id="IPR036097">
    <property type="entry name" value="HisK_dim/P_sf"/>
</dbReference>
<dbReference type="Proteomes" id="UP000311605">
    <property type="component" value="Unassembled WGS sequence"/>
</dbReference>
<protein>
    <recommendedName>
        <fullName evidence="2">histidine kinase</fullName>
        <ecNumber evidence="2">2.7.13.3</ecNumber>
    </recommendedName>
</protein>
<dbReference type="Pfam" id="PF02518">
    <property type="entry name" value="HATPase_c"/>
    <property type="match status" value="1"/>
</dbReference>
<gene>
    <name evidence="8" type="ORF">FHP24_26040</name>
</gene>
<feature type="domain" description="Histidine kinase" evidence="7">
    <location>
        <begin position="183"/>
        <end position="394"/>
    </location>
</feature>
<dbReference type="PROSITE" id="PS50109">
    <property type="entry name" value="HIS_KIN"/>
    <property type="match status" value="1"/>
</dbReference>
<dbReference type="InterPro" id="IPR029016">
    <property type="entry name" value="GAF-like_dom_sf"/>
</dbReference>
<evidence type="ECO:0000256" key="1">
    <source>
        <dbReference type="ARBA" id="ARBA00000085"/>
    </source>
</evidence>
<proteinExistence type="predicted"/>
<dbReference type="EC" id="2.7.13.3" evidence="2"/>
<keyword evidence="4" id="KW-0808">Transferase</keyword>
<dbReference type="EMBL" id="VDMN01000009">
    <property type="protein sequence ID" value="TNM60269.1"/>
    <property type="molecule type" value="Genomic_DNA"/>
</dbReference>
<keyword evidence="5 8" id="KW-0418">Kinase</keyword>
<dbReference type="SMART" id="SM00065">
    <property type="entry name" value="GAF"/>
    <property type="match status" value="1"/>
</dbReference>
<accession>A0A5C4XAF7</accession>
<evidence type="ECO:0000313" key="8">
    <source>
        <dbReference type="EMBL" id="TNM60269.1"/>
    </source>
</evidence>
<name>A0A5C4XAF7_9HYPH</name>
<dbReference type="OrthoDB" id="9795133at2"/>
<dbReference type="InterPro" id="IPR003594">
    <property type="entry name" value="HATPase_dom"/>
</dbReference>
<keyword evidence="9" id="KW-1185">Reference proteome</keyword>
<comment type="caution">
    <text evidence="8">The sequence shown here is derived from an EMBL/GenBank/DDBJ whole genome shotgun (WGS) entry which is preliminary data.</text>
</comment>
<dbReference type="Pfam" id="PF00512">
    <property type="entry name" value="HisKA"/>
    <property type="match status" value="1"/>
</dbReference>
<evidence type="ECO:0000256" key="2">
    <source>
        <dbReference type="ARBA" id="ARBA00012438"/>
    </source>
</evidence>
<evidence type="ECO:0000259" key="7">
    <source>
        <dbReference type="PROSITE" id="PS50109"/>
    </source>
</evidence>
<dbReference type="CDD" id="cd00082">
    <property type="entry name" value="HisKA"/>
    <property type="match status" value="1"/>
</dbReference>
<dbReference type="SUPFAM" id="SSF55874">
    <property type="entry name" value="ATPase domain of HSP90 chaperone/DNA topoisomerase II/histidine kinase"/>
    <property type="match status" value="1"/>
</dbReference>
<dbReference type="InterPro" id="IPR004358">
    <property type="entry name" value="Sig_transdc_His_kin-like_C"/>
</dbReference>
<organism evidence="8 9">
    <name type="scientific">Aliirhizobium smilacinae</name>
    <dbReference type="NCBI Taxonomy" id="1395944"/>
    <lineage>
        <taxon>Bacteria</taxon>
        <taxon>Pseudomonadati</taxon>
        <taxon>Pseudomonadota</taxon>
        <taxon>Alphaproteobacteria</taxon>
        <taxon>Hyphomicrobiales</taxon>
        <taxon>Rhizobiaceae</taxon>
        <taxon>Aliirhizobium</taxon>
    </lineage>
</organism>
<dbReference type="GO" id="GO:0000155">
    <property type="term" value="F:phosphorelay sensor kinase activity"/>
    <property type="evidence" value="ECO:0007669"/>
    <property type="project" value="InterPro"/>
</dbReference>
<dbReference type="Gene3D" id="3.30.565.10">
    <property type="entry name" value="Histidine kinase-like ATPase, C-terminal domain"/>
    <property type="match status" value="1"/>
</dbReference>
<evidence type="ECO:0000256" key="6">
    <source>
        <dbReference type="ARBA" id="ARBA00023012"/>
    </source>
</evidence>
<dbReference type="PANTHER" id="PTHR43711">
    <property type="entry name" value="TWO-COMPONENT HISTIDINE KINASE"/>
    <property type="match status" value="1"/>
</dbReference>
<dbReference type="CDD" id="cd00075">
    <property type="entry name" value="HATPase"/>
    <property type="match status" value="1"/>
</dbReference>
<dbReference type="InterPro" id="IPR050736">
    <property type="entry name" value="Sensor_HK_Regulatory"/>
</dbReference>
<reference evidence="8 9" key="1">
    <citation type="submission" date="2019-06" db="EMBL/GenBank/DDBJ databases">
        <title>The draft genome of Rhizobium smilacinae PTYR-5.</title>
        <authorList>
            <person name="Liu L."/>
            <person name="Li L."/>
            <person name="Zhang X."/>
        </authorList>
    </citation>
    <scope>NUCLEOTIDE SEQUENCE [LARGE SCALE GENOMIC DNA]</scope>
    <source>
        <strain evidence="8 9">PTYR-5</strain>
    </source>
</reference>
<evidence type="ECO:0000256" key="4">
    <source>
        <dbReference type="ARBA" id="ARBA00022679"/>
    </source>
</evidence>
<dbReference type="SMART" id="SM00388">
    <property type="entry name" value="HisKA"/>
    <property type="match status" value="1"/>
</dbReference>
<evidence type="ECO:0000256" key="5">
    <source>
        <dbReference type="ARBA" id="ARBA00022777"/>
    </source>
</evidence>
<sequence>MDEPDRHDFQSDIDAISEIAAVPSILEVISETTGMGFVAVARVTEGRWVACKVLDAIDFGLKEGSELVVETTICHEITASHEAVAIDDVASSPYAGHHTPLQYGFQSYISVPIIQKDGTLFGTLCAIDPKPAKVNNKKTLTMFRLFAEMIANHLDARIQLLKSEEDLRQEIEISKIREQFVAILGHDLRNPLASMVAGTRMLAKSRLDERAQTVVQMMIKSADRMANLVDNVMDFARGRLGGGISLTLTDAPLQPTLDQVVEEMRSVWADRTIYADFKVSYPMRMDHPRLAQMFSNLLGNALTHGSPDTPIKIVAETTDEAFELWIANAGDPIPEDALERLFQPFTRPVSQGSKEGLGLGLYIAAQIAEAHGGTLSVTSSEKETRFTLHVPVKPNVANAPPR</sequence>
<evidence type="ECO:0000256" key="3">
    <source>
        <dbReference type="ARBA" id="ARBA00022553"/>
    </source>
</evidence>
<dbReference type="InterPro" id="IPR005467">
    <property type="entry name" value="His_kinase_dom"/>
</dbReference>
<dbReference type="Pfam" id="PF01590">
    <property type="entry name" value="GAF"/>
    <property type="match status" value="1"/>
</dbReference>
<keyword evidence="6" id="KW-0902">Two-component regulatory system</keyword>
<dbReference type="SMART" id="SM00387">
    <property type="entry name" value="HATPase_c"/>
    <property type="match status" value="1"/>
</dbReference>
<dbReference type="InterPro" id="IPR003661">
    <property type="entry name" value="HisK_dim/P_dom"/>
</dbReference>
<dbReference type="PANTHER" id="PTHR43711:SF1">
    <property type="entry name" value="HISTIDINE KINASE 1"/>
    <property type="match status" value="1"/>
</dbReference>
<dbReference type="SUPFAM" id="SSF55781">
    <property type="entry name" value="GAF domain-like"/>
    <property type="match status" value="1"/>
</dbReference>
<dbReference type="Gene3D" id="1.10.287.130">
    <property type="match status" value="1"/>
</dbReference>
<dbReference type="SUPFAM" id="SSF47384">
    <property type="entry name" value="Homodimeric domain of signal transducing histidine kinase"/>
    <property type="match status" value="1"/>
</dbReference>
<dbReference type="PRINTS" id="PR00344">
    <property type="entry name" value="BCTRLSENSOR"/>
</dbReference>
<dbReference type="Gene3D" id="3.30.450.40">
    <property type="match status" value="1"/>
</dbReference>
<dbReference type="InterPro" id="IPR036890">
    <property type="entry name" value="HATPase_C_sf"/>
</dbReference>
<keyword evidence="3" id="KW-0597">Phosphoprotein</keyword>